<dbReference type="Pfam" id="PF07859">
    <property type="entry name" value="Abhydrolase_3"/>
    <property type="match status" value="1"/>
</dbReference>
<dbReference type="Gene3D" id="3.40.50.1820">
    <property type="entry name" value="alpha/beta hydrolase"/>
    <property type="match status" value="1"/>
</dbReference>
<proteinExistence type="predicted"/>
<name>A0A1L9RSY5_ASPWE</name>
<organism evidence="3 4">
    <name type="scientific">Aspergillus wentii DTO 134E9</name>
    <dbReference type="NCBI Taxonomy" id="1073089"/>
    <lineage>
        <taxon>Eukaryota</taxon>
        <taxon>Fungi</taxon>
        <taxon>Dikarya</taxon>
        <taxon>Ascomycota</taxon>
        <taxon>Pezizomycotina</taxon>
        <taxon>Eurotiomycetes</taxon>
        <taxon>Eurotiomycetidae</taxon>
        <taxon>Eurotiales</taxon>
        <taxon>Aspergillaceae</taxon>
        <taxon>Aspergillus</taxon>
        <taxon>Aspergillus subgen. Cremei</taxon>
    </lineage>
</organism>
<keyword evidence="1" id="KW-0378">Hydrolase</keyword>
<protein>
    <recommendedName>
        <fullName evidence="2">Alpha/beta hydrolase fold-3 domain-containing protein</fullName>
    </recommendedName>
</protein>
<evidence type="ECO:0000259" key="2">
    <source>
        <dbReference type="Pfam" id="PF07859"/>
    </source>
</evidence>
<dbReference type="PANTHER" id="PTHR48081:SF3">
    <property type="entry name" value="ALPHA_BETA HYDROLASE FOLD-3 DOMAIN-CONTAINING PROTEIN"/>
    <property type="match status" value="1"/>
</dbReference>
<dbReference type="SUPFAM" id="SSF53474">
    <property type="entry name" value="alpha/beta-Hydrolases"/>
    <property type="match status" value="1"/>
</dbReference>
<keyword evidence="4" id="KW-1185">Reference proteome</keyword>
<dbReference type="GO" id="GO:0016787">
    <property type="term" value="F:hydrolase activity"/>
    <property type="evidence" value="ECO:0007669"/>
    <property type="project" value="UniProtKB-KW"/>
</dbReference>
<dbReference type="InterPro" id="IPR050300">
    <property type="entry name" value="GDXG_lipolytic_enzyme"/>
</dbReference>
<dbReference type="InterPro" id="IPR000073">
    <property type="entry name" value="AB_hydrolase_1"/>
</dbReference>
<dbReference type="EMBL" id="KV878210">
    <property type="protein sequence ID" value="OJJ38030.1"/>
    <property type="molecule type" value="Genomic_DNA"/>
</dbReference>
<reference evidence="4" key="1">
    <citation type="journal article" date="2017" name="Genome Biol.">
        <title>Comparative genomics reveals high biological diversity and specific adaptations in the industrially and medically important fungal genus Aspergillus.</title>
        <authorList>
            <person name="de Vries R.P."/>
            <person name="Riley R."/>
            <person name="Wiebenga A."/>
            <person name="Aguilar-Osorio G."/>
            <person name="Amillis S."/>
            <person name="Uchima C.A."/>
            <person name="Anderluh G."/>
            <person name="Asadollahi M."/>
            <person name="Askin M."/>
            <person name="Barry K."/>
            <person name="Battaglia E."/>
            <person name="Bayram O."/>
            <person name="Benocci T."/>
            <person name="Braus-Stromeyer S.A."/>
            <person name="Caldana C."/>
            <person name="Canovas D."/>
            <person name="Cerqueira G.C."/>
            <person name="Chen F."/>
            <person name="Chen W."/>
            <person name="Choi C."/>
            <person name="Clum A."/>
            <person name="Dos Santos R.A."/>
            <person name="Damasio A.R."/>
            <person name="Diallinas G."/>
            <person name="Emri T."/>
            <person name="Fekete E."/>
            <person name="Flipphi M."/>
            <person name="Freyberg S."/>
            <person name="Gallo A."/>
            <person name="Gournas C."/>
            <person name="Habgood R."/>
            <person name="Hainaut M."/>
            <person name="Harispe M.L."/>
            <person name="Henrissat B."/>
            <person name="Hilden K.S."/>
            <person name="Hope R."/>
            <person name="Hossain A."/>
            <person name="Karabika E."/>
            <person name="Karaffa L."/>
            <person name="Karanyi Z."/>
            <person name="Krasevec N."/>
            <person name="Kuo A."/>
            <person name="Kusch H."/>
            <person name="LaButti K."/>
            <person name="Lagendijk E.L."/>
            <person name="Lapidus A."/>
            <person name="Levasseur A."/>
            <person name="Lindquist E."/>
            <person name="Lipzen A."/>
            <person name="Logrieco A.F."/>
            <person name="MacCabe A."/>
            <person name="Maekelae M.R."/>
            <person name="Malavazi I."/>
            <person name="Melin P."/>
            <person name="Meyer V."/>
            <person name="Mielnichuk N."/>
            <person name="Miskei M."/>
            <person name="Molnar A.P."/>
            <person name="Mule G."/>
            <person name="Ngan C.Y."/>
            <person name="Orejas M."/>
            <person name="Orosz E."/>
            <person name="Ouedraogo J.P."/>
            <person name="Overkamp K.M."/>
            <person name="Park H.-S."/>
            <person name="Perrone G."/>
            <person name="Piumi F."/>
            <person name="Punt P.J."/>
            <person name="Ram A.F."/>
            <person name="Ramon A."/>
            <person name="Rauscher S."/>
            <person name="Record E."/>
            <person name="Riano-Pachon D.M."/>
            <person name="Robert V."/>
            <person name="Roehrig J."/>
            <person name="Ruller R."/>
            <person name="Salamov A."/>
            <person name="Salih N.S."/>
            <person name="Samson R.A."/>
            <person name="Sandor E."/>
            <person name="Sanguinetti M."/>
            <person name="Schuetze T."/>
            <person name="Sepcic K."/>
            <person name="Shelest E."/>
            <person name="Sherlock G."/>
            <person name="Sophianopoulou V."/>
            <person name="Squina F.M."/>
            <person name="Sun H."/>
            <person name="Susca A."/>
            <person name="Todd R.B."/>
            <person name="Tsang A."/>
            <person name="Unkles S.E."/>
            <person name="van de Wiele N."/>
            <person name="van Rossen-Uffink D."/>
            <person name="Oliveira J.V."/>
            <person name="Vesth T.C."/>
            <person name="Visser J."/>
            <person name="Yu J.-H."/>
            <person name="Zhou M."/>
            <person name="Andersen M.R."/>
            <person name="Archer D.B."/>
            <person name="Baker S.E."/>
            <person name="Benoit I."/>
            <person name="Brakhage A.A."/>
            <person name="Braus G.H."/>
            <person name="Fischer R."/>
            <person name="Frisvad J.C."/>
            <person name="Goldman G.H."/>
            <person name="Houbraken J."/>
            <person name="Oakley B."/>
            <person name="Pocsi I."/>
            <person name="Scazzocchio C."/>
            <person name="Seiboth B."/>
            <person name="vanKuyk P.A."/>
            <person name="Wortman J."/>
            <person name="Dyer P.S."/>
            <person name="Grigoriev I.V."/>
        </authorList>
    </citation>
    <scope>NUCLEOTIDE SEQUENCE [LARGE SCALE GENOMIC DNA]</scope>
    <source>
        <strain evidence="4">DTO 134E9</strain>
    </source>
</reference>
<dbReference type="Proteomes" id="UP000184383">
    <property type="component" value="Unassembled WGS sequence"/>
</dbReference>
<feature type="domain" description="Alpha/beta hydrolase fold-3" evidence="2">
    <location>
        <begin position="78"/>
        <end position="148"/>
    </location>
</feature>
<dbReference type="OrthoDB" id="19653at2759"/>
<accession>A0A1L9RSY5</accession>
<dbReference type="GeneID" id="63752949"/>
<dbReference type="PANTHER" id="PTHR48081">
    <property type="entry name" value="AB HYDROLASE SUPERFAMILY PROTEIN C4A8.06C"/>
    <property type="match status" value="1"/>
</dbReference>
<dbReference type="RefSeq" id="XP_040691706.1">
    <property type="nucleotide sequence ID" value="XM_040837101.1"/>
</dbReference>
<dbReference type="VEuPathDB" id="FungiDB:ASPWEDRAFT_48412"/>
<dbReference type="PRINTS" id="PR00111">
    <property type="entry name" value="ABHYDROLASE"/>
</dbReference>
<sequence>MDFFNPLDTSRFANLNILTTTYKTVNDHEITTDVLYPKSLTSSTPRPVLLRYHGGGFFSGSSLFPGFFNPWYIELAERYDHWNWIRQSLGSFLEEKTSGTLKADLDRILTGGDSAGGYLSIQIALNHPDKIRAVTAAYPSLDLKAPHYTGQFEKVIFNMPSSPRNLVDDYMNKVKAIEAETGKKVVVSADPRLERATLMFSPFQHGLLSQFLPDNPRVFPLDRLDRGERFPRGGIVILHGLGDTVVPIEGSYKLKGKLEELDPELDVKLVVREGEHGFDGATRDEEWLWNGVKDCVAAWLK</sequence>
<dbReference type="STRING" id="1073089.A0A1L9RSY5"/>
<evidence type="ECO:0000256" key="1">
    <source>
        <dbReference type="ARBA" id="ARBA00022801"/>
    </source>
</evidence>
<evidence type="ECO:0000313" key="4">
    <source>
        <dbReference type="Proteomes" id="UP000184383"/>
    </source>
</evidence>
<gene>
    <name evidence="3" type="ORF">ASPWEDRAFT_48412</name>
</gene>
<dbReference type="InterPro" id="IPR013094">
    <property type="entry name" value="AB_hydrolase_3"/>
</dbReference>
<dbReference type="AlphaFoldDB" id="A0A1L9RSY5"/>
<dbReference type="InterPro" id="IPR029058">
    <property type="entry name" value="AB_hydrolase_fold"/>
</dbReference>
<evidence type="ECO:0000313" key="3">
    <source>
        <dbReference type="EMBL" id="OJJ38030.1"/>
    </source>
</evidence>